<dbReference type="Proteomes" id="UP000614350">
    <property type="component" value="Unassembled WGS sequence"/>
</dbReference>
<gene>
    <name evidence="3" type="ORF">HZH66_011272</name>
</gene>
<feature type="transmembrane region" description="Helical" evidence="2">
    <location>
        <begin position="82"/>
        <end position="102"/>
    </location>
</feature>
<keyword evidence="2" id="KW-0812">Transmembrane</keyword>
<organism evidence="3 4">
    <name type="scientific">Vespula vulgaris</name>
    <name type="common">Yellow jacket</name>
    <name type="synonym">Wasp</name>
    <dbReference type="NCBI Taxonomy" id="7454"/>
    <lineage>
        <taxon>Eukaryota</taxon>
        <taxon>Metazoa</taxon>
        <taxon>Ecdysozoa</taxon>
        <taxon>Arthropoda</taxon>
        <taxon>Hexapoda</taxon>
        <taxon>Insecta</taxon>
        <taxon>Pterygota</taxon>
        <taxon>Neoptera</taxon>
        <taxon>Endopterygota</taxon>
        <taxon>Hymenoptera</taxon>
        <taxon>Apocrita</taxon>
        <taxon>Aculeata</taxon>
        <taxon>Vespoidea</taxon>
        <taxon>Vespidae</taxon>
        <taxon>Vespinae</taxon>
        <taxon>Vespula</taxon>
    </lineage>
</organism>
<evidence type="ECO:0000313" key="4">
    <source>
        <dbReference type="Proteomes" id="UP000614350"/>
    </source>
</evidence>
<evidence type="ECO:0000256" key="2">
    <source>
        <dbReference type="SAM" id="Phobius"/>
    </source>
</evidence>
<comment type="caution">
    <text evidence="3">The sequence shown here is derived from an EMBL/GenBank/DDBJ whole genome shotgun (WGS) entry which is preliminary data.</text>
</comment>
<dbReference type="AlphaFoldDB" id="A0A834MVJ3"/>
<keyword evidence="4" id="KW-1185">Reference proteome</keyword>
<accession>A0A834MVJ3</accession>
<keyword evidence="2" id="KW-1133">Transmembrane helix</keyword>
<name>A0A834MVJ3_VESVU</name>
<evidence type="ECO:0000256" key="1">
    <source>
        <dbReference type="SAM" id="MobiDB-lite"/>
    </source>
</evidence>
<protein>
    <submittedName>
        <fullName evidence="3">Uncharacterized protein</fullName>
    </submittedName>
</protein>
<feature type="region of interest" description="Disordered" evidence="1">
    <location>
        <begin position="31"/>
        <end position="78"/>
    </location>
</feature>
<keyword evidence="2" id="KW-0472">Membrane</keyword>
<reference evidence="3" key="1">
    <citation type="journal article" date="2020" name="G3 (Bethesda)">
        <title>High-Quality Assemblies for Three Invasive Social Wasps from the &lt;i&gt;Vespula&lt;/i&gt; Genus.</title>
        <authorList>
            <person name="Harrop T.W.R."/>
            <person name="Guhlin J."/>
            <person name="McLaughlin G.M."/>
            <person name="Permina E."/>
            <person name="Stockwell P."/>
            <person name="Gilligan J."/>
            <person name="Le Lec M.F."/>
            <person name="Gruber M.A.M."/>
            <person name="Quinn O."/>
            <person name="Lovegrove M."/>
            <person name="Duncan E.J."/>
            <person name="Remnant E.J."/>
            <person name="Van Eeckhoven J."/>
            <person name="Graham B."/>
            <person name="Knapp R.A."/>
            <person name="Langford K.W."/>
            <person name="Kronenberg Z."/>
            <person name="Press M.O."/>
            <person name="Eacker S.M."/>
            <person name="Wilson-Rankin E.E."/>
            <person name="Purcell J."/>
            <person name="Lester P.J."/>
            <person name="Dearden P.K."/>
        </authorList>
    </citation>
    <scope>NUCLEOTIDE SEQUENCE</scope>
    <source>
        <strain evidence="3">Marl-1</strain>
    </source>
</reference>
<dbReference type="EMBL" id="JACSEA010000013">
    <property type="protein sequence ID" value="KAF7386820.1"/>
    <property type="molecule type" value="Genomic_DNA"/>
</dbReference>
<sequence length="108" mass="12468">MGNPLDSIDTSINNNPISRKIFRGLFREVNCHEEDEDDEEDEAEEEKEKEEEEKEEEKEEKIVRSSSLSDPLAPRGECSSRVSTLSLITMAALAYFLLIRFMRQLLCI</sequence>
<feature type="compositionally biased region" description="Acidic residues" evidence="1">
    <location>
        <begin position="33"/>
        <end position="58"/>
    </location>
</feature>
<proteinExistence type="predicted"/>
<evidence type="ECO:0000313" key="3">
    <source>
        <dbReference type="EMBL" id="KAF7386820.1"/>
    </source>
</evidence>